<organism evidence="2 3">
    <name type="scientific">Chondrus crispus</name>
    <name type="common">Carrageen Irish moss</name>
    <name type="synonym">Polymorpha crispa</name>
    <dbReference type="NCBI Taxonomy" id="2769"/>
    <lineage>
        <taxon>Eukaryota</taxon>
        <taxon>Rhodophyta</taxon>
        <taxon>Florideophyceae</taxon>
        <taxon>Rhodymeniophycidae</taxon>
        <taxon>Gigartinales</taxon>
        <taxon>Gigartinaceae</taxon>
        <taxon>Chondrus</taxon>
    </lineage>
</organism>
<proteinExistence type="predicted"/>
<feature type="region of interest" description="Disordered" evidence="1">
    <location>
        <begin position="588"/>
        <end position="640"/>
    </location>
</feature>
<dbReference type="EMBL" id="HG001628">
    <property type="protein sequence ID" value="CDF32986.1"/>
    <property type="molecule type" value="Genomic_DNA"/>
</dbReference>
<accession>R7Q6K4</accession>
<dbReference type="Gramene" id="CDF32986">
    <property type="protein sequence ID" value="CDF32986"/>
    <property type="gene ID" value="CHC_T00001834001"/>
</dbReference>
<protein>
    <submittedName>
        <fullName evidence="2">Uncharacterized protein</fullName>
    </submittedName>
</protein>
<dbReference type="Proteomes" id="UP000012073">
    <property type="component" value="Unassembled WGS sequence"/>
</dbReference>
<evidence type="ECO:0000313" key="2">
    <source>
        <dbReference type="EMBL" id="CDF32986.1"/>
    </source>
</evidence>
<dbReference type="GeneID" id="17320502"/>
<sequence>MRIEIRHSSFPFTPLRNPLLHYISPPERPCTSASLLDLQLHFPSRLFFRFLLTDGHHGQRQYELHTFCVAEARGLECYPQAPWSWPPFPTSRFPWFPSIPRLPPSDPPSQPIFQPTPQINPSPRRYASLAELHDKSMRAHPLLLAAAPWFCDLGVLDSVNIENKFANGAGILPGHLPLVGIHSYDWRAGIAVPPSILRGSSPHGFHTLSARFISAVCDRLELPLTDGLIPASYFCDTWQYRTEGERSYLDSMINWTARDPVRDANRLWYNQRTATNEAMFWTRAIIPENFRHLKRENLPFFQHTVRAERRLRSDTGYFVAYHMLEAREIARDHYTNRYQKIPSWWGQFEVCQGFWAELGPVLAYYGRYLSDPRHGLWVVFLTEWCVKVAATLLWETYECWRLWFLPLKLIELMGLLDFTVPLGGADVDSEVHSLLEKIESVSWDAIPCQNSSRSFTHQHPSFSPGQAHCAAGDFAWFNPWSGSLFSAAEAQLSRRFGNQIPLPVTELVIPTDPRVSNICTRPSPPSSLRPRVTPATSSVAPAAPSTSIVQPVSPAVPSIRLRSQLVHPPPSLPARALAPAPALEIRSPRPEVTESLSVRALPKSGGELTPLLLSPKRDLKPASREATSPSPKNSQRDCLTSESYASLLRAHGLRRNEL</sequence>
<evidence type="ECO:0000313" key="3">
    <source>
        <dbReference type="Proteomes" id="UP000012073"/>
    </source>
</evidence>
<feature type="region of interest" description="Disordered" evidence="1">
    <location>
        <begin position="520"/>
        <end position="542"/>
    </location>
</feature>
<dbReference type="OrthoDB" id="12083at2759"/>
<gene>
    <name evidence="2" type="ORF">CHC_T00001834001</name>
</gene>
<feature type="compositionally biased region" description="Polar residues" evidence="1">
    <location>
        <begin position="625"/>
        <end position="640"/>
    </location>
</feature>
<dbReference type="KEGG" id="ccp:CHC_T00001834001"/>
<reference evidence="3" key="1">
    <citation type="journal article" date="2013" name="Proc. Natl. Acad. Sci. U.S.A.">
        <title>Genome structure and metabolic features in the red seaweed Chondrus crispus shed light on evolution of the Archaeplastida.</title>
        <authorList>
            <person name="Collen J."/>
            <person name="Porcel B."/>
            <person name="Carre W."/>
            <person name="Ball S.G."/>
            <person name="Chaparro C."/>
            <person name="Tonon T."/>
            <person name="Barbeyron T."/>
            <person name="Michel G."/>
            <person name="Noel B."/>
            <person name="Valentin K."/>
            <person name="Elias M."/>
            <person name="Artiguenave F."/>
            <person name="Arun A."/>
            <person name="Aury J.M."/>
            <person name="Barbosa-Neto J.F."/>
            <person name="Bothwell J.H."/>
            <person name="Bouget F.Y."/>
            <person name="Brillet L."/>
            <person name="Cabello-Hurtado F."/>
            <person name="Capella-Gutierrez S."/>
            <person name="Charrier B."/>
            <person name="Cladiere L."/>
            <person name="Cock J.M."/>
            <person name="Coelho S.M."/>
            <person name="Colleoni C."/>
            <person name="Czjzek M."/>
            <person name="Da Silva C."/>
            <person name="Delage L."/>
            <person name="Denoeud F."/>
            <person name="Deschamps P."/>
            <person name="Dittami S.M."/>
            <person name="Gabaldon T."/>
            <person name="Gachon C.M."/>
            <person name="Groisillier A."/>
            <person name="Herve C."/>
            <person name="Jabbari K."/>
            <person name="Katinka M."/>
            <person name="Kloareg B."/>
            <person name="Kowalczyk N."/>
            <person name="Labadie K."/>
            <person name="Leblanc C."/>
            <person name="Lopez P.J."/>
            <person name="McLachlan D.H."/>
            <person name="Meslet-Cladiere L."/>
            <person name="Moustafa A."/>
            <person name="Nehr Z."/>
            <person name="Nyvall Collen P."/>
            <person name="Panaud O."/>
            <person name="Partensky F."/>
            <person name="Poulain J."/>
            <person name="Rensing S.A."/>
            <person name="Rousvoal S."/>
            <person name="Samson G."/>
            <person name="Symeonidi A."/>
            <person name="Weissenbach J."/>
            <person name="Zambounis A."/>
            <person name="Wincker P."/>
            <person name="Boyen C."/>
        </authorList>
    </citation>
    <scope>NUCLEOTIDE SEQUENCE [LARGE SCALE GENOMIC DNA]</scope>
    <source>
        <strain evidence="3">cv. Stackhouse</strain>
    </source>
</reference>
<dbReference type="RefSeq" id="XP_005712789.1">
    <property type="nucleotide sequence ID" value="XM_005712732.1"/>
</dbReference>
<feature type="compositionally biased region" description="Low complexity" evidence="1">
    <location>
        <begin position="528"/>
        <end position="542"/>
    </location>
</feature>
<evidence type="ECO:0000256" key="1">
    <source>
        <dbReference type="SAM" id="MobiDB-lite"/>
    </source>
</evidence>
<keyword evidence="3" id="KW-1185">Reference proteome</keyword>
<name>R7Q6K4_CHOCR</name>
<dbReference type="AlphaFoldDB" id="R7Q6K4"/>